<proteinExistence type="predicted"/>
<protein>
    <submittedName>
        <fullName evidence="1">Uncharacterized protein</fullName>
    </submittedName>
</protein>
<gene>
    <name evidence="1" type="ORF">Zmor_005241</name>
</gene>
<sequence>MGRELPVAHPSNNMWEQAQVCHIKMYTVCYIRDHRVPRNTAKDIHCTLDPYCKAGRLGDKQPLILPNLPKGNKYASFDPHFVQVPRILHTRF</sequence>
<reference evidence="1" key="1">
    <citation type="journal article" date="2023" name="G3 (Bethesda)">
        <title>Whole genome assemblies of Zophobas morio and Tenebrio molitor.</title>
        <authorList>
            <person name="Kaur S."/>
            <person name="Stinson S.A."/>
            <person name="diCenzo G.C."/>
        </authorList>
    </citation>
    <scope>NUCLEOTIDE SEQUENCE</scope>
    <source>
        <strain evidence="1">QUZm001</strain>
    </source>
</reference>
<name>A0AA38IPK5_9CUCU</name>
<evidence type="ECO:0000313" key="1">
    <source>
        <dbReference type="EMBL" id="KAJ3660810.1"/>
    </source>
</evidence>
<dbReference type="Proteomes" id="UP001168821">
    <property type="component" value="Unassembled WGS sequence"/>
</dbReference>
<dbReference type="AlphaFoldDB" id="A0AA38IPK5"/>
<organism evidence="1 2">
    <name type="scientific">Zophobas morio</name>
    <dbReference type="NCBI Taxonomy" id="2755281"/>
    <lineage>
        <taxon>Eukaryota</taxon>
        <taxon>Metazoa</taxon>
        <taxon>Ecdysozoa</taxon>
        <taxon>Arthropoda</taxon>
        <taxon>Hexapoda</taxon>
        <taxon>Insecta</taxon>
        <taxon>Pterygota</taxon>
        <taxon>Neoptera</taxon>
        <taxon>Endopterygota</taxon>
        <taxon>Coleoptera</taxon>
        <taxon>Polyphaga</taxon>
        <taxon>Cucujiformia</taxon>
        <taxon>Tenebrionidae</taxon>
        <taxon>Zophobas</taxon>
    </lineage>
</organism>
<evidence type="ECO:0000313" key="2">
    <source>
        <dbReference type="Proteomes" id="UP001168821"/>
    </source>
</evidence>
<keyword evidence="2" id="KW-1185">Reference proteome</keyword>
<accession>A0AA38IPK5</accession>
<comment type="caution">
    <text evidence="1">The sequence shown here is derived from an EMBL/GenBank/DDBJ whole genome shotgun (WGS) entry which is preliminary data.</text>
</comment>
<dbReference type="EMBL" id="JALNTZ010000002">
    <property type="protein sequence ID" value="KAJ3660810.1"/>
    <property type="molecule type" value="Genomic_DNA"/>
</dbReference>